<evidence type="ECO:0000313" key="2">
    <source>
        <dbReference type="Proteomes" id="UP000828941"/>
    </source>
</evidence>
<comment type="caution">
    <text evidence="1">The sequence shown here is derived from an EMBL/GenBank/DDBJ whole genome shotgun (WGS) entry which is preliminary data.</text>
</comment>
<dbReference type="Proteomes" id="UP000828941">
    <property type="component" value="Chromosome 14"/>
</dbReference>
<name>A0ACB9KJG3_BAUVA</name>
<dbReference type="EMBL" id="CM039439">
    <property type="protein sequence ID" value="KAI4297351.1"/>
    <property type="molecule type" value="Genomic_DNA"/>
</dbReference>
<evidence type="ECO:0000313" key="1">
    <source>
        <dbReference type="EMBL" id="KAI4297351.1"/>
    </source>
</evidence>
<sequence length="141" mass="16101">MENSECVDDKNGYRCICKDGYQGNPYLAYGCQDVYECSTNNNCSMRCHNTVGNYSCSCPRGYKGDGRKDGSGCTKKDYIIEIALGISIGLLVLVTLTFSLCWITSMKAESLDEEDREWFTRAYYRITKELPSRSREWEELT</sequence>
<accession>A0ACB9KJG3</accession>
<reference evidence="1 2" key="1">
    <citation type="journal article" date="2022" name="DNA Res.">
        <title>Chromosomal-level genome assembly of the orchid tree Bauhinia variegata (Leguminosae; Cercidoideae) supports the allotetraploid origin hypothesis of Bauhinia.</title>
        <authorList>
            <person name="Zhong Y."/>
            <person name="Chen Y."/>
            <person name="Zheng D."/>
            <person name="Pang J."/>
            <person name="Liu Y."/>
            <person name="Luo S."/>
            <person name="Meng S."/>
            <person name="Qian L."/>
            <person name="Wei D."/>
            <person name="Dai S."/>
            <person name="Zhou R."/>
        </authorList>
    </citation>
    <scope>NUCLEOTIDE SEQUENCE [LARGE SCALE GENOMIC DNA]</scope>
    <source>
        <strain evidence="1">BV-YZ2020</strain>
    </source>
</reference>
<proteinExistence type="predicted"/>
<protein>
    <submittedName>
        <fullName evidence="1">Uncharacterized protein</fullName>
    </submittedName>
</protein>
<organism evidence="1 2">
    <name type="scientific">Bauhinia variegata</name>
    <name type="common">Purple orchid tree</name>
    <name type="synonym">Phanera variegata</name>
    <dbReference type="NCBI Taxonomy" id="167791"/>
    <lineage>
        <taxon>Eukaryota</taxon>
        <taxon>Viridiplantae</taxon>
        <taxon>Streptophyta</taxon>
        <taxon>Embryophyta</taxon>
        <taxon>Tracheophyta</taxon>
        <taxon>Spermatophyta</taxon>
        <taxon>Magnoliopsida</taxon>
        <taxon>eudicotyledons</taxon>
        <taxon>Gunneridae</taxon>
        <taxon>Pentapetalae</taxon>
        <taxon>rosids</taxon>
        <taxon>fabids</taxon>
        <taxon>Fabales</taxon>
        <taxon>Fabaceae</taxon>
        <taxon>Cercidoideae</taxon>
        <taxon>Cercideae</taxon>
        <taxon>Bauhiniinae</taxon>
        <taxon>Bauhinia</taxon>
    </lineage>
</organism>
<gene>
    <name evidence="1" type="ORF">L6164_037246</name>
</gene>
<keyword evidence="2" id="KW-1185">Reference proteome</keyword>